<feature type="domain" description="Disease resistance protein Roq1-like winged-helix" evidence="5">
    <location>
        <begin position="317"/>
        <end position="380"/>
    </location>
</feature>
<organism evidence="7 8">
    <name type="scientific">Flemingia macrophylla</name>
    <dbReference type="NCBI Taxonomy" id="520843"/>
    <lineage>
        <taxon>Eukaryota</taxon>
        <taxon>Viridiplantae</taxon>
        <taxon>Streptophyta</taxon>
        <taxon>Embryophyta</taxon>
        <taxon>Tracheophyta</taxon>
        <taxon>Spermatophyta</taxon>
        <taxon>Magnoliopsida</taxon>
        <taxon>eudicotyledons</taxon>
        <taxon>Gunneridae</taxon>
        <taxon>Pentapetalae</taxon>
        <taxon>rosids</taxon>
        <taxon>fabids</taxon>
        <taxon>Fabales</taxon>
        <taxon>Fabaceae</taxon>
        <taxon>Papilionoideae</taxon>
        <taxon>50 kb inversion clade</taxon>
        <taxon>NPAAA clade</taxon>
        <taxon>indigoferoid/millettioid clade</taxon>
        <taxon>Phaseoleae</taxon>
        <taxon>Flemingia</taxon>
    </lineage>
</organism>
<feature type="domain" description="Disease resistance protein RPS4B/Roq1-like leucine-rich repeats" evidence="6">
    <location>
        <begin position="569"/>
        <end position="772"/>
    </location>
</feature>
<dbReference type="Gene3D" id="1.10.8.430">
    <property type="entry name" value="Helical domain of apoptotic protease-activating factors"/>
    <property type="match status" value="1"/>
</dbReference>
<dbReference type="Pfam" id="PF00931">
    <property type="entry name" value="NB-ARC"/>
    <property type="match status" value="1"/>
</dbReference>
<evidence type="ECO:0000259" key="5">
    <source>
        <dbReference type="Pfam" id="PF23282"/>
    </source>
</evidence>
<evidence type="ECO:0000313" key="7">
    <source>
        <dbReference type="EMBL" id="KAL2318715.1"/>
    </source>
</evidence>
<keyword evidence="2" id="KW-0677">Repeat</keyword>
<comment type="caution">
    <text evidence="7">The sequence shown here is derived from an EMBL/GenBank/DDBJ whole genome shotgun (WGS) entry which is preliminary data.</text>
</comment>
<evidence type="ECO:0000259" key="6">
    <source>
        <dbReference type="Pfam" id="PF23286"/>
    </source>
</evidence>
<dbReference type="InterPro" id="IPR058546">
    <property type="entry name" value="RPS4B/Roq1-like_LRR"/>
</dbReference>
<dbReference type="EMBL" id="JBGMDY010000011">
    <property type="protein sequence ID" value="KAL2318715.1"/>
    <property type="molecule type" value="Genomic_DNA"/>
</dbReference>
<evidence type="ECO:0000256" key="3">
    <source>
        <dbReference type="ARBA" id="ARBA00022821"/>
    </source>
</evidence>
<dbReference type="SUPFAM" id="SSF52058">
    <property type="entry name" value="L domain-like"/>
    <property type="match status" value="1"/>
</dbReference>
<evidence type="ECO:0000256" key="2">
    <source>
        <dbReference type="ARBA" id="ARBA00022737"/>
    </source>
</evidence>
<evidence type="ECO:0000313" key="8">
    <source>
        <dbReference type="Proteomes" id="UP001603857"/>
    </source>
</evidence>
<dbReference type="InterPro" id="IPR058192">
    <property type="entry name" value="WHD_ROQ1-like"/>
</dbReference>
<dbReference type="PANTHER" id="PTHR11017">
    <property type="entry name" value="LEUCINE-RICH REPEAT-CONTAINING PROTEIN"/>
    <property type="match status" value="1"/>
</dbReference>
<keyword evidence="8" id="KW-1185">Reference proteome</keyword>
<dbReference type="Gene3D" id="3.80.10.10">
    <property type="entry name" value="Ribonuclease Inhibitor"/>
    <property type="match status" value="2"/>
</dbReference>
<dbReference type="InterPro" id="IPR044974">
    <property type="entry name" value="Disease_R_plants"/>
</dbReference>
<dbReference type="PRINTS" id="PR00364">
    <property type="entry name" value="DISEASERSIST"/>
</dbReference>
<evidence type="ECO:0000259" key="4">
    <source>
        <dbReference type="Pfam" id="PF00931"/>
    </source>
</evidence>
<dbReference type="InterPro" id="IPR027417">
    <property type="entry name" value="P-loop_NTPase"/>
</dbReference>
<feature type="domain" description="NB-ARC" evidence="4">
    <location>
        <begin position="87"/>
        <end position="244"/>
    </location>
</feature>
<dbReference type="PANTHER" id="PTHR11017:SF587">
    <property type="entry name" value="NB-ARC DOMAIN PROTEIN"/>
    <property type="match status" value="1"/>
</dbReference>
<keyword evidence="1" id="KW-0433">Leucine-rich repeat</keyword>
<dbReference type="InterPro" id="IPR032675">
    <property type="entry name" value="LRR_dom_sf"/>
</dbReference>
<sequence>MIVHENNFGKDCQRVKNWRSALTEASNFPGQHFSTGSHKYEINLIEEIIDKVYKYIAPKPLHTGQNPIGLESRIEYLNSLLEMKLGDTTVHMLGIYGLGGIGKTELVKALYDKIVRDFDAACFLTDVREKSNKINGLEDLQKTLLSEMLEEIETELGSTSEGMRVIKDRLLRKKVLLVLDDVDNKNQLEKLAGRCDWFGSGSCIIITTRYKDVLIAHKVEKIYEMKELDEQYSLELFCWNAFKQSHPKPGFGNLSLRAVRVSKHLPLALTVIGSDLATLYGESLDDWECALEEYENTPPNEKILDVLKISYDRLDDDAKQVFLDIACFFKGEKIEYVKKILDEFGALNINVLVNKSLLIIDNGYLKMHDLIQDMGREIVRLEAPNTPGKRSRLWYSEEIIEILTNDSGSGEIQGIMLDPPQREKVQWSGTAFKKMVWLRILIVRNTIFPLEPKHLPDHLRVLDWEEYPSKSFPSKFHPKKIIVFNLPRSHLTLEEPFKRFSCLSVMNFSYNQSITIMPDVSEIQSLRELRLDHCRHLLTVHDSVGFLKRLTHLSASECTQLRNFLGKMFLPSLEVLDLNLCGRLEHFPEIMEEMNKPLKIYMTNTAIEVLPQSIDKLIGLVSIEISSSRKLKYLPSSLFMLPNNVAFKIGGCRQLLESFKSFIQSPYANNVCPILRTLYFENASLSDGDLVTILTCFPKLEELFASNNKFVSLPTCIKECVHLTSLDVSFCKRLRKIPECPNLRILKVNHCVTLEEISELPFVQKVDARQTFLSEETSNTLWFQAAKGVHELEVVMPQTEIPEWFDYIGSGENPCFWVRGKFPALALALVFQDVMGWGRQGHHQILQLQLGINGQCVSRKRYKFRIAEDHVLICDLRLLFCDEEWLGLDAFLKHDDYNVVQVLYQAPPPLILSRWGVYVYEEGANMKDVQFECPESSYLDMPPTALIPTEEDPKLERKRLIENFCIDEVLEAAVLEYTQFFEKNKDLKDEDMEEMYSTIGFWKTVSKQAKDELKSEGLESDLEDKHSLLTTFLKTYHASTNEIFHDEIDDLPQQKEKMRKIFSDGIRDGLLEAHTKFPSLNIIRTKSVALRKGNRVRWHYEEVPDVVKLYVGGIISGVLEAKLNFPDLEIMEILVPTLSTIGINYLRDKFRRRPLLRLIKEVKVDLGQQALTRYLYYDGVTDGLYEAQNSFPYLDIIEIRSVAINKMAFWSKFLLGEDLVRLLRTVETRIHLDGVLGGLVEAKRSFPDLDIIKTLSHVLRRMGNFNVITVEDEPDNFLHKDFALLGVLKNERKESMDIIREASTSTYGHQGSEEEQGNDSQQEKVLREIFYEGITDALVQARINFPSLDINKTRSAALNANIYGHRAVWSLPEEGGGNPHLPIAKKIYIEGVVNGLLEAKLSFPNLNIPATLNTLGSRKLKTYFVTVPRFIEFDWNKVIHPPPGSHDPLFSKSEGESKFPFNLMEDKLLENKDVAPNYKDSHPGTSSGKTQYDESIKEFNTQSYEFVSKKLDCASDTRILTDYCFKCETKSEKVSTVLKGRAEDLGKLYHDRIESFQKSEEFHDLMIATYLDGMRDGLVAAQAILLAQDMDTNSGN</sequence>
<name>A0ABD1L5C7_9FABA</name>
<dbReference type="Pfam" id="PF23286">
    <property type="entry name" value="LRR_13"/>
    <property type="match status" value="1"/>
</dbReference>
<dbReference type="Pfam" id="PF23282">
    <property type="entry name" value="WHD_ROQ1"/>
    <property type="match status" value="1"/>
</dbReference>
<dbReference type="InterPro" id="IPR042197">
    <property type="entry name" value="Apaf_helical"/>
</dbReference>
<gene>
    <name evidence="7" type="ORF">Fmac_032591</name>
</gene>
<dbReference type="Proteomes" id="UP001603857">
    <property type="component" value="Unassembled WGS sequence"/>
</dbReference>
<accession>A0ABD1L5C7</accession>
<dbReference type="SUPFAM" id="SSF52540">
    <property type="entry name" value="P-loop containing nucleoside triphosphate hydrolases"/>
    <property type="match status" value="1"/>
</dbReference>
<dbReference type="InterPro" id="IPR002182">
    <property type="entry name" value="NB-ARC"/>
</dbReference>
<evidence type="ECO:0000256" key="1">
    <source>
        <dbReference type="ARBA" id="ARBA00022614"/>
    </source>
</evidence>
<keyword evidence="3" id="KW-0611">Plant defense</keyword>
<dbReference type="Gene3D" id="3.40.50.300">
    <property type="entry name" value="P-loop containing nucleotide triphosphate hydrolases"/>
    <property type="match status" value="1"/>
</dbReference>
<reference evidence="7 8" key="1">
    <citation type="submission" date="2024-08" db="EMBL/GenBank/DDBJ databases">
        <title>Insights into the chromosomal genome structure of Flemingia macrophylla.</title>
        <authorList>
            <person name="Ding Y."/>
            <person name="Zhao Y."/>
            <person name="Bi W."/>
            <person name="Wu M."/>
            <person name="Zhao G."/>
            <person name="Gong Y."/>
            <person name="Li W."/>
            <person name="Zhang P."/>
        </authorList>
    </citation>
    <scope>NUCLEOTIDE SEQUENCE [LARGE SCALE GENOMIC DNA]</scope>
    <source>
        <strain evidence="7">DYQJB</strain>
        <tissue evidence="7">Leaf</tissue>
    </source>
</reference>
<protein>
    <submittedName>
        <fullName evidence="7">Uncharacterized protein</fullName>
    </submittedName>
</protein>
<proteinExistence type="predicted"/>